<dbReference type="PROSITE" id="PS00108">
    <property type="entry name" value="PROTEIN_KINASE_ST"/>
    <property type="match status" value="1"/>
</dbReference>
<evidence type="ECO:0000256" key="16">
    <source>
        <dbReference type="RuleBase" id="RU000304"/>
    </source>
</evidence>
<dbReference type="InterPro" id="IPR007330">
    <property type="entry name" value="MIT_dom"/>
</dbReference>
<dbReference type="GO" id="GO:0010506">
    <property type="term" value="P:regulation of autophagy"/>
    <property type="evidence" value="ECO:0007669"/>
    <property type="project" value="InterPro"/>
</dbReference>
<dbReference type="PANTHER" id="PTHR24348:SF65">
    <property type="entry name" value="SERINE_THREONINE-PROTEIN KINASE ULK3"/>
    <property type="match status" value="1"/>
</dbReference>
<dbReference type="GO" id="GO:0000422">
    <property type="term" value="P:autophagy of mitochondrion"/>
    <property type="evidence" value="ECO:0007669"/>
    <property type="project" value="TreeGrafter"/>
</dbReference>
<dbReference type="EC" id="2.7.11.1" evidence="2"/>
<dbReference type="SMART" id="SM00220">
    <property type="entry name" value="S_TKc"/>
    <property type="match status" value="1"/>
</dbReference>
<dbReference type="GO" id="GO:0034045">
    <property type="term" value="C:phagophore assembly site membrane"/>
    <property type="evidence" value="ECO:0007669"/>
    <property type="project" value="TreeGrafter"/>
</dbReference>
<dbReference type="InterPro" id="IPR036181">
    <property type="entry name" value="MIT_dom_sf"/>
</dbReference>
<evidence type="ECO:0000256" key="2">
    <source>
        <dbReference type="ARBA" id="ARBA00012513"/>
    </source>
</evidence>
<evidence type="ECO:0000256" key="13">
    <source>
        <dbReference type="ARBA" id="ARBA00047899"/>
    </source>
</evidence>
<evidence type="ECO:0000256" key="6">
    <source>
        <dbReference type="ARBA" id="ARBA00022679"/>
    </source>
</evidence>
<keyword evidence="5 16" id="KW-0723">Serine/threonine-protein kinase</keyword>
<keyword evidence="11" id="KW-0072">Autophagy</keyword>
<dbReference type="InterPro" id="IPR008271">
    <property type="entry name" value="Ser/Thr_kinase_AS"/>
</dbReference>
<keyword evidence="8 15" id="KW-0547">Nucleotide-binding</keyword>
<evidence type="ECO:0000313" key="19">
    <source>
        <dbReference type="EMBL" id="JAT27581.1"/>
    </source>
</evidence>
<evidence type="ECO:0000256" key="14">
    <source>
        <dbReference type="ARBA" id="ARBA00048679"/>
    </source>
</evidence>
<keyword evidence="9" id="KW-0418">Kinase</keyword>
<accession>A0A1B6LV70</accession>
<protein>
    <recommendedName>
        <fullName evidence="3">Serine/threonine-protein kinase ULK3</fullName>
        <ecNumber evidence="2">2.7.11.1</ecNumber>
    </recommendedName>
    <alternativeName>
        <fullName evidence="12">Unc-51-like kinase 3</fullName>
    </alternativeName>
</protein>
<dbReference type="InterPro" id="IPR045269">
    <property type="entry name" value="Atg1-like"/>
</dbReference>
<dbReference type="InterPro" id="IPR000719">
    <property type="entry name" value="Prot_kinase_dom"/>
</dbReference>
<keyword evidence="7" id="KW-0677">Repeat</keyword>
<proteinExistence type="inferred from homology"/>
<evidence type="ECO:0000256" key="7">
    <source>
        <dbReference type="ARBA" id="ARBA00022737"/>
    </source>
</evidence>
<dbReference type="GO" id="GO:0034727">
    <property type="term" value="P:piecemeal microautophagy of the nucleus"/>
    <property type="evidence" value="ECO:0007669"/>
    <property type="project" value="TreeGrafter"/>
</dbReference>
<sequence length="492" mass="55543">MAQPNSNTPKQLQTQLSAHSIDGYAIVEKIGAGSYSTVYKAFKTIGPRDTVAIKCVEKSKLSPTGVENIITEIRMLKMLRHEYIVQMKDFQWDERFIYIVMEYCDGGDLSAFIHKRRKLPETVCRKFMQQLALALKFLRLNNVCHLDLKPQNLLLVTQPTLTLKVGDFGFAQFLSNEAYHSSLRGSPLYMAPEMLIKRHYDAKVDLWSVGVIAYECLFGRAPYSSATIRQLHDKIRAQAPIEIPEHCVSRECQDLLGRLLKHDPEQRINYEELFVHPFLDLEHLPSEESYRKGVALVHEAVRQDAAREFAQAFVLYCQALQYFVPYIQAEKDPEKKTGLTSKVAEYTKRAEELKSVLHPPKVTKESSVTTPSVSSEAAAEPRPSPTPAVPDLNTLCSTTPALSNALDIGTSAQMYLAEGQYQLALDKFQSSLGVLVPLLATEPLGLRKDLLYRQIQDWLKQAESIKALLSYMKMNQSPPESIAENKEACCIQ</sequence>
<dbReference type="InterPro" id="IPR017441">
    <property type="entry name" value="Protein_kinase_ATP_BS"/>
</dbReference>
<organism evidence="19">
    <name type="scientific">Graphocephala atropunctata</name>
    <dbReference type="NCBI Taxonomy" id="36148"/>
    <lineage>
        <taxon>Eukaryota</taxon>
        <taxon>Metazoa</taxon>
        <taxon>Ecdysozoa</taxon>
        <taxon>Arthropoda</taxon>
        <taxon>Hexapoda</taxon>
        <taxon>Insecta</taxon>
        <taxon>Pterygota</taxon>
        <taxon>Neoptera</taxon>
        <taxon>Paraneoptera</taxon>
        <taxon>Hemiptera</taxon>
        <taxon>Auchenorrhyncha</taxon>
        <taxon>Membracoidea</taxon>
        <taxon>Cicadellidae</taxon>
        <taxon>Cicadellinae</taxon>
        <taxon>Cicadellini</taxon>
        <taxon>Graphocephala</taxon>
    </lineage>
</organism>
<comment type="catalytic activity">
    <reaction evidence="14">
        <text>L-seryl-[protein] + ATP = O-phospho-L-seryl-[protein] + ADP + H(+)</text>
        <dbReference type="Rhea" id="RHEA:17989"/>
        <dbReference type="Rhea" id="RHEA-COMP:9863"/>
        <dbReference type="Rhea" id="RHEA-COMP:11604"/>
        <dbReference type="ChEBI" id="CHEBI:15378"/>
        <dbReference type="ChEBI" id="CHEBI:29999"/>
        <dbReference type="ChEBI" id="CHEBI:30616"/>
        <dbReference type="ChEBI" id="CHEBI:83421"/>
        <dbReference type="ChEBI" id="CHEBI:456216"/>
        <dbReference type="EC" id="2.7.11.1"/>
    </reaction>
</comment>
<dbReference type="Pfam" id="PF04212">
    <property type="entry name" value="MIT"/>
    <property type="match status" value="2"/>
</dbReference>
<dbReference type="PROSITE" id="PS50011">
    <property type="entry name" value="PROTEIN_KINASE_DOM"/>
    <property type="match status" value="1"/>
</dbReference>
<evidence type="ECO:0000256" key="9">
    <source>
        <dbReference type="ARBA" id="ARBA00022777"/>
    </source>
</evidence>
<dbReference type="AlphaFoldDB" id="A0A1B6LV70"/>
<evidence type="ECO:0000256" key="8">
    <source>
        <dbReference type="ARBA" id="ARBA00022741"/>
    </source>
</evidence>
<dbReference type="SUPFAM" id="SSF116846">
    <property type="entry name" value="MIT domain"/>
    <property type="match status" value="2"/>
</dbReference>
<dbReference type="GO" id="GO:0005524">
    <property type="term" value="F:ATP binding"/>
    <property type="evidence" value="ECO:0007669"/>
    <property type="project" value="UniProtKB-UniRule"/>
</dbReference>
<dbReference type="SMART" id="SM00745">
    <property type="entry name" value="MIT"/>
    <property type="match status" value="2"/>
</dbReference>
<evidence type="ECO:0000256" key="17">
    <source>
        <dbReference type="SAM" id="MobiDB-lite"/>
    </source>
</evidence>
<reference evidence="19" key="1">
    <citation type="submission" date="2015-11" db="EMBL/GenBank/DDBJ databases">
        <title>De novo transcriptome assembly of four potential Pierce s Disease insect vectors from Arizona vineyards.</title>
        <authorList>
            <person name="Tassone E.E."/>
        </authorList>
    </citation>
    <scope>NUCLEOTIDE SEQUENCE</scope>
</reference>
<feature type="domain" description="Protein kinase" evidence="18">
    <location>
        <begin position="24"/>
        <end position="279"/>
    </location>
</feature>
<comment type="catalytic activity">
    <reaction evidence="13">
        <text>L-threonyl-[protein] + ATP = O-phospho-L-threonyl-[protein] + ADP + H(+)</text>
        <dbReference type="Rhea" id="RHEA:46608"/>
        <dbReference type="Rhea" id="RHEA-COMP:11060"/>
        <dbReference type="Rhea" id="RHEA-COMP:11605"/>
        <dbReference type="ChEBI" id="CHEBI:15378"/>
        <dbReference type="ChEBI" id="CHEBI:30013"/>
        <dbReference type="ChEBI" id="CHEBI:30616"/>
        <dbReference type="ChEBI" id="CHEBI:61977"/>
        <dbReference type="ChEBI" id="CHEBI:456216"/>
        <dbReference type="EC" id="2.7.11.1"/>
    </reaction>
</comment>
<dbReference type="PANTHER" id="PTHR24348">
    <property type="entry name" value="SERINE/THREONINE-PROTEIN KINASE UNC-51-RELATED"/>
    <property type="match status" value="1"/>
</dbReference>
<dbReference type="GO" id="GO:0005776">
    <property type="term" value="C:autophagosome"/>
    <property type="evidence" value="ECO:0007669"/>
    <property type="project" value="TreeGrafter"/>
</dbReference>
<evidence type="ECO:0000256" key="1">
    <source>
        <dbReference type="ARBA" id="ARBA00004496"/>
    </source>
</evidence>
<keyword evidence="10 15" id="KW-0067">ATP-binding</keyword>
<dbReference type="SUPFAM" id="SSF56112">
    <property type="entry name" value="Protein kinase-like (PK-like)"/>
    <property type="match status" value="1"/>
</dbReference>
<evidence type="ECO:0000256" key="11">
    <source>
        <dbReference type="ARBA" id="ARBA00023006"/>
    </source>
</evidence>
<dbReference type="GO" id="GO:0061709">
    <property type="term" value="P:reticulophagy"/>
    <property type="evidence" value="ECO:0007669"/>
    <property type="project" value="TreeGrafter"/>
</dbReference>
<feature type="region of interest" description="Disordered" evidence="17">
    <location>
        <begin position="357"/>
        <end position="387"/>
    </location>
</feature>
<keyword evidence="6" id="KW-0808">Transferase</keyword>
<dbReference type="InterPro" id="IPR011009">
    <property type="entry name" value="Kinase-like_dom_sf"/>
</dbReference>
<dbReference type="Gene3D" id="3.30.200.20">
    <property type="entry name" value="Phosphorylase Kinase, domain 1"/>
    <property type="match status" value="1"/>
</dbReference>
<dbReference type="PROSITE" id="PS00107">
    <property type="entry name" value="PROTEIN_KINASE_ATP"/>
    <property type="match status" value="1"/>
</dbReference>
<evidence type="ECO:0000256" key="10">
    <source>
        <dbReference type="ARBA" id="ARBA00022840"/>
    </source>
</evidence>
<feature type="binding site" evidence="15">
    <location>
        <position position="54"/>
    </location>
    <ligand>
        <name>ATP</name>
        <dbReference type="ChEBI" id="CHEBI:30616"/>
    </ligand>
</feature>
<evidence type="ECO:0000256" key="12">
    <source>
        <dbReference type="ARBA" id="ARBA00032242"/>
    </source>
</evidence>
<dbReference type="GO" id="GO:0004674">
    <property type="term" value="F:protein serine/threonine kinase activity"/>
    <property type="evidence" value="ECO:0007669"/>
    <property type="project" value="UniProtKB-KW"/>
</dbReference>
<dbReference type="Pfam" id="PF00069">
    <property type="entry name" value="Pkinase"/>
    <property type="match status" value="1"/>
</dbReference>
<evidence type="ECO:0000259" key="18">
    <source>
        <dbReference type="PROSITE" id="PS50011"/>
    </source>
</evidence>
<dbReference type="FunFam" id="1.10.510.10:FF:000571">
    <property type="entry name" value="Maternal embryonic leucine zipper kinase"/>
    <property type="match status" value="1"/>
</dbReference>
<keyword evidence="4" id="KW-0963">Cytoplasm</keyword>
<name>A0A1B6LV70_9HEMI</name>
<dbReference type="EMBL" id="GEBQ01012396">
    <property type="protein sequence ID" value="JAT27581.1"/>
    <property type="molecule type" value="Transcribed_RNA"/>
</dbReference>
<comment type="similarity">
    <text evidence="16">Belongs to the protein kinase superfamily.</text>
</comment>
<gene>
    <name evidence="19" type="ORF">g.4619</name>
</gene>
<evidence type="ECO:0000256" key="3">
    <source>
        <dbReference type="ARBA" id="ARBA00021644"/>
    </source>
</evidence>
<dbReference type="GO" id="GO:0042594">
    <property type="term" value="P:response to starvation"/>
    <property type="evidence" value="ECO:0007669"/>
    <property type="project" value="TreeGrafter"/>
</dbReference>
<evidence type="ECO:0000256" key="5">
    <source>
        <dbReference type="ARBA" id="ARBA00022527"/>
    </source>
</evidence>
<dbReference type="FunFam" id="3.30.200.20:FF:000042">
    <property type="entry name" value="Aurora kinase A"/>
    <property type="match status" value="1"/>
</dbReference>
<dbReference type="GO" id="GO:0005829">
    <property type="term" value="C:cytosol"/>
    <property type="evidence" value="ECO:0007669"/>
    <property type="project" value="TreeGrafter"/>
</dbReference>
<dbReference type="Gene3D" id="1.20.58.80">
    <property type="entry name" value="Phosphotransferase system, lactose/cellobiose-type IIA subunit"/>
    <property type="match status" value="2"/>
</dbReference>
<evidence type="ECO:0000256" key="4">
    <source>
        <dbReference type="ARBA" id="ARBA00022490"/>
    </source>
</evidence>
<dbReference type="Gene3D" id="1.10.510.10">
    <property type="entry name" value="Transferase(Phosphotransferase) domain 1"/>
    <property type="match status" value="1"/>
</dbReference>
<evidence type="ECO:0000256" key="15">
    <source>
        <dbReference type="PROSITE-ProRule" id="PRU10141"/>
    </source>
</evidence>
<dbReference type="GO" id="GO:0000045">
    <property type="term" value="P:autophagosome assembly"/>
    <property type="evidence" value="ECO:0007669"/>
    <property type="project" value="TreeGrafter"/>
</dbReference>
<feature type="compositionally biased region" description="Low complexity" evidence="17">
    <location>
        <begin position="365"/>
        <end position="381"/>
    </location>
</feature>
<comment type="subcellular location">
    <subcellularLocation>
        <location evidence="1">Cytoplasm</location>
    </subcellularLocation>
</comment>